<dbReference type="HOGENOM" id="CLU_009600_8_0_1"/>
<dbReference type="KEGG" id="tmn:UCRPA7_1839"/>
<name>R8BTC1_PHAM7</name>
<dbReference type="SUPFAM" id="SSF75304">
    <property type="entry name" value="Amidase signature (AS) enzymes"/>
    <property type="match status" value="1"/>
</dbReference>
<evidence type="ECO:0000259" key="3">
    <source>
        <dbReference type="Pfam" id="PF01425"/>
    </source>
</evidence>
<gene>
    <name evidence="4" type="ORF">UCRPA7_1839</name>
</gene>
<dbReference type="GeneID" id="19322029"/>
<feature type="domain" description="Amidase" evidence="3">
    <location>
        <begin position="10"/>
        <end position="221"/>
    </location>
</feature>
<sequence>MELSTPPNGQKPVVGILRESGVTPHPPVRRAIRLAQVKLEAAGYEVRDFTPGCPDFKEIKEIASQIFTVDGVSYQRRELARANEPVVPSVVKFGYWDMPRKTHEEMWELNTKKGEIQKKMLDAWEKIGIDVLIAPAAPHTPITPDNCTAELYTVAWNAMDYPAIIIPFLKADSLLDPKDEAFKPKNDMDQSIQALYDPELMAGGPASLQIVAPRLQDAALLKHAEAIDKVLNEEAGEVA</sequence>
<dbReference type="PANTHER" id="PTHR46072:SF11">
    <property type="entry name" value="AMIDASE-RELATED"/>
    <property type="match status" value="1"/>
</dbReference>
<dbReference type="Proteomes" id="UP000014074">
    <property type="component" value="Unassembled WGS sequence"/>
</dbReference>
<dbReference type="PANTHER" id="PTHR46072">
    <property type="entry name" value="AMIDASE-RELATED-RELATED"/>
    <property type="match status" value="1"/>
</dbReference>
<evidence type="ECO:0000256" key="1">
    <source>
        <dbReference type="ARBA" id="ARBA00009199"/>
    </source>
</evidence>
<evidence type="ECO:0000313" key="4">
    <source>
        <dbReference type="EMBL" id="EOO02648.1"/>
    </source>
</evidence>
<organism evidence="4 5">
    <name type="scientific">Phaeoacremonium minimum (strain UCR-PA7)</name>
    <name type="common">Esca disease fungus</name>
    <name type="synonym">Togninia minima</name>
    <dbReference type="NCBI Taxonomy" id="1286976"/>
    <lineage>
        <taxon>Eukaryota</taxon>
        <taxon>Fungi</taxon>
        <taxon>Dikarya</taxon>
        <taxon>Ascomycota</taxon>
        <taxon>Pezizomycotina</taxon>
        <taxon>Sordariomycetes</taxon>
        <taxon>Sordariomycetidae</taxon>
        <taxon>Togniniales</taxon>
        <taxon>Togniniaceae</taxon>
        <taxon>Phaeoacremonium</taxon>
    </lineage>
</organism>
<protein>
    <submittedName>
        <fullName evidence="4">Putative acetamidase protein</fullName>
    </submittedName>
</protein>
<dbReference type="eggNOG" id="KOG1212">
    <property type="taxonomic scope" value="Eukaryota"/>
</dbReference>
<evidence type="ECO:0000256" key="2">
    <source>
        <dbReference type="ARBA" id="ARBA00022801"/>
    </source>
</evidence>
<dbReference type="RefSeq" id="XP_007912604.1">
    <property type="nucleotide sequence ID" value="XM_007914413.1"/>
</dbReference>
<accession>R8BTC1</accession>
<dbReference type="InterPro" id="IPR023631">
    <property type="entry name" value="Amidase_dom"/>
</dbReference>
<dbReference type="EMBL" id="KB932906">
    <property type="protein sequence ID" value="EOO02648.1"/>
    <property type="molecule type" value="Genomic_DNA"/>
</dbReference>
<proteinExistence type="inferred from homology"/>
<keyword evidence="2" id="KW-0378">Hydrolase</keyword>
<keyword evidence="5" id="KW-1185">Reference proteome</keyword>
<dbReference type="OrthoDB" id="6428749at2759"/>
<dbReference type="GO" id="GO:0016787">
    <property type="term" value="F:hydrolase activity"/>
    <property type="evidence" value="ECO:0007669"/>
    <property type="project" value="UniProtKB-KW"/>
</dbReference>
<evidence type="ECO:0000313" key="5">
    <source>
        <dbReference type="Proteomes" id="UP000014074"/>
    </source>
</evidence>
<dbReference type="InterPro" id="IPR036928">
    <property type="entry name" value="AS_sf"/>
</dbReference>
<dbReference type="Pfam" id="PF01425">
    <property type="entry name" value="Amidase"/>
    <property type="match status" value="1"/>
</dbReference>
<reference evidence="5" key="1">
    <citation type="journal article" date="2013" name="Genome Announc.">
        <title>Draft genome sequence of the ascomycete Phaeoacremonium aleophilum strain UCR-PA7, a causal agent of the esca disease complex in grapevines.</title>
        <authorList>
            <person name="Blanco-Ulate B."/>
            <person name="Rolshausen P."/>
            <person name="Cantu D."/>
        </authorList>
    </citation>
    <scope>NUCLEOTIDE SEQUENCE [LARGE SCALE GENOMIC DNA]</scope>
    <source>
        <strain evidence="5">UCR-PA7</strain>
    </source>
</reference>
<dbReference type="AlphaFoldDB" id="R8BTC1"/>
<dbReference type="Gene3D" id="3.90.1300.10">
    <property type="entry name" value="Amidase signature (AS) domain"/>
    <property type="match status" value="1"/>
</dbReference>
<comment type="similarity">
    <text evidence="1">Belongs to the amidase family.</text>
</comment>